<accession>A0A1L3MVV8</accession>
<comment type="similarity">
    <text evidence="1 2">Belongs to the small heat shock protein (HSP20) family.</text>
</comment>
<dbReference type="InterPro" id="IPR008978">
    <property type="entry name" value="HSP20-like_chaperone"/>
</dbReference>
<dbReference type="InterPro" id="IPR031107">
    <property type="entry name" value="Small_HSP"/>
</dbReference>
<dbReference type="EMBL" id="CP016020">
    <property type="protein sequence ID" value="APH06476.1"/>
    <property type="molecule type" value="Genomic_DNA"/>
</dbReference>
<proteinExistence type="inferred from homology"/>
<dbReference type="KEGG" id="bwh:A9C19_18015"/>
<evidence type="ECO:0000259" key="3">
    <source>
        <dbReference type="PROSITE" id="PS01031"/>
    </source>
</evidence>
<reference evidence="4 5" key="1">
    <citation type="journal article" date="2016" name="Sci. Rep.">
        <title>Complete genome sequence and transcriptomic analysis of a novel marine strain Bacillus weihaiensis reveals the mechanism of brown algae degradation.</title>
        <authorList>
            <person name="Zhu Y."/>
            <person name="Chen P."/>
            <person name="Bao Y."/>
            <person name="Men Y."/>
            <person name="Zeng Y."/>
            <person name="Yang J."/>
            <person name="Sun J."/>
            <person name="Sun Y."/>
        </authorList>
    </citation>
    <scope>NUCLEOTIDE SEQUENCE [LARGE SCALE GENOMIC DNA]</scope>
    <source>
        <strain evidence="4 5">Alg07</strain>
    </source>
</reference>
<evidence type="ECO:0000256" key="1">
    <source>
        <dbReference type="PROSITE-ProRule" id="PRU00285"/>
    </source>
</evidence>
<evidence type="ECO:0000256" key="2">
    <source>
        <dbReference type="RuleBase" id="RU003616"/>
    </source>
</evidence>
<dbReference type="OrthoDB" id="1806521at2"/>
<dbReference type="AlphaFoldDB" id="A0A1L3MVV8"/>
<dbReference type="PANTHER" id="PTHR11527">
    <property type="entry name" value="HEAT-SHOCK PROTEIN 20 FAMILY MEMBER"/>
    <property type="match status" value="1"/>
</dbReference>
<name>A0A1L3MVV8_9BACI</name>
<protein>
    <recommendedName>
        <fullName evidence="3">SHSP domain-containing protein</fullName>
    </recommendedName>
</protein>
<keyword evidence="5" id="KW-1185">Reference proteome</keyword>
<dbReference type="STRING" id="1547283.A9C19_18015"/>
<dbReference type="InterPro" id="IPR002068">
    <property type="entry name" value="A-crystallin/Hsp20_dom"/>
</dbReference>
<feature type="domain" description="SHSP" evidence="3">
    <location>
        <begin position="27"/>
        <end position="126"/>
    </location>
</feature>
<evidence type="ECO:0000313" key="4">
    <source>
        <dbReference type="EMBL" id="APH06476.1"/>
    </source>
</evidence>
<organism evidence="4 5">
    <name type="scientific">Bacillus weihaiensis</name>
    <dbReference type="NCBI Taxonomy" id="1547283"/>
    <lineage>
        <taxon>Bacteria</taxon>
        <taxon>Bacillati</taxon>
        <taxon>Bacillota</taxon>
        <taxon>Bacilli</taxon>
        <taxon>Bacillales</taxon>
        <taxon>Bacillaceae</taxon>
        <taxon>Bacillus</taxon>
    </lineage>
</organism>
<evidence type="ECO:0000313" key="5">
    <source>
        <dbReference type="Proteomes" id="UP000181936"/>
    </source>
</evidence>
<dbReference type="SUPFAM" id="SSF49764">
    <property type="entry name" value="HSP20-like chaperones"/>
    <property type="match status" value="1"/>
</dbReference>
<dbReference type="Proteomes" id="UP000181936">
    <property type="component" value="Chromosome"/>
</dbReference>
<dbReference type="RefSeq" id="WP_072581276.1">
    <property type="nucleotide sequence ID" value="NZ_CP016020.1"/>
</dbReference>
<dbReference type="Gene3D" id="2.60.40.790">
    <property type="match status" value="1"/>
</dbReference>
<dbReference type="Pfam" id="PF00011">
    <property type="entry name" value="HSP20"/>
    <property type="match status" value="1"/>
</dbReference>
<sequence>MPDPMKLMNEFFQKRPNKTLLDTIDGAFRKQSYASFSTDINETKEHFTITAALPGVAKEQIHVEMSGDTVVIEVKENREGSPRHISGTRTISLPDYVVKRNMKAVYRHGLLEIQLEKKKPRRIEIE</sequence>
<gene>
    <name evidence="4" type="ORF">A9C19_18015</name>
</gene>
<dbReference type="CDD" id="cd06464">
    <property type="entry name" value="ACD_sHsps-like"/>
    <property type="match status" value="1"/>
</dbReference>
<dbReference type="PROSITE" id="PS01031">
    <property type="entry name" value="SHSP"/>
    <property type="match status" value="1"/>
</dbReference>